<gene>
    <name evidence="5" type="primary">rplX</name>
    <name evidence="8" type="ORF">HYW89_03460</name>
</gene>
<dbReference type="GO" id="GO:0005840">
    <property type="term" value="C:ribosome"/>
    <property type="evidence" value="ECO:0007669"/>
    <property type="project" value="UniProtKB-KW"/>
</dbReference>
<dbReference type="AlphaFoldDB" id="A0A7T5USK5"/>
<proteinExistence type="inferred from homology"/>
<feature type="domain" description="KOW" evidence="7">
    <location>
        <begin position="2"/>
        <end position="29"/>
    </location>
</feature>
<comment type="similarity">
    <text evidence="1 5 6">Belongs to the universal ribosomal protein uL24 family.</text>
</comment>
<keyword evidence="3 5" id="KW-0687">Ribonucleoprotein</keyword>
<evidence type="ECO:0000256" key="5">
    <source>
        <dbReference type="HAMAP-Rule" id="MF_01326"/>
    </source>
</evidence>
<dbReference type="Pfam" id="PF17136">
    <property type="entry name" value="ribosomal_L24"/>
    <property type="match status" value="1"/>
</dbReference>
<comment type="function">
    <text evidence="5">One of two assembly initiator proteins, it binds directly to the 5'-end of the 23S rRNA, where it nucleates assembly of the 50S subunit.</text>
</comment>
<dbReference type="GO" id="GO:0006412">
    <property type="term" value="P:translation"/>
    <property type="evidence" value="ECO:0007669"/>
    <property type="project" value="UniProtKB-UniRule"/>
</dbReference>
<dbReference type="GO" id="GO:0003735">
    <property type="term" value="F:structural constituent of ribosome"/>
    <property type="evidence" value="ECO:0007669"/>
    <property type="project" value="InterPro"/>
</dbReference>
<evidence type="ECO:0000256" key="3">
    <source>
        <dbReference type="ARBA" id="ARBA00023274"/>
    </source>
</evidence>
<dbReference type="InterPro" id="IPR005824">
    <property type="entry name" value="KOW"/>
</dbReference>
<keyword evidence="5" id="KW-0694">RNA-binding</keyword>
<organism evidence="8 9">
    <name type="scientific">Candidatus Sungiibacteriota bacterium</name>
    <dbReference type="NCBI Taxonomy" id="2750080"/>
    <lineage>
        <taxon>Bacteria</taxon>
        <taxon>Candidatus Sungiibacteriota</taxon>
    </lineage>
</organism>
<dbReference type="PROSITE" id="PS01108">
    <property type="entry name" value="RIBOSOMAL_L24"/>
    <property type="match status" value="1"/>
</dbReference>
<evidence type="ECO:0000256" key="6">
    <source>
        <dbReference type="RuleBase" id="RU003477"/>
    </source>
</evidence>
<dbReference type="GO" id="GO:0019843">
    <property type="term" value="F:rRNA binding"/>
    <property type="evidence" value="ECO:0007669"/>
    <property type="project" value="UniProtKB-UniRule"/>
</dbReference>
<keyword evidence="2 5" id="KW-0689">Ribosomal protein</keyword>
<dbReference type="InterPro" id="IPR057264">
    <property type="entry name" value="Ribosomal_uL24_C"/>
</dbReference>
<dbReference type="Gene3D" id="2.30.30.30">
    <property type="match status" value="1"/>
</dbReference>
<dbReference type="InterPro" id="IPR008991">
    <property type="entry name" value="Translation_prot_SH3-like_sf"/>
</dbReference>
<dbReference type="EMBL" id="CP066690">
    <property type="protein sequence ID" value="QQG45768.1"/>
    <property type="molecule type" value="Genomic_DNA"/>
</dbReference>
<dbReference type="InterPro" id="IPR003256">
    <property type="entry name" value="Ribosomal_uL24"/>
</dbReference>
<name>A0A7T5USK5_9BACT</name>
<dbReference type="InterPro" id="IPR041988">
    <property type="entry name" value="Ribosomal_uL24_KOW"/>
</dbReference>
<evidence type="ECO:0000313" key="9">
    <source>
        <dbReference type="Proteomes" id="UP000595618"/>
    </source>
</evidence>
<dbReference type="GO" id="GO:1990904">
    <property type="term" value="C:ribonucleoprotein complex"/>
    <property type="evidence" value="ECO:0007669"/>
    <property type="project" value="UniProtKB-KW"/>
</dbReference>
<evidence type="ECO:0000259" key="7">
    <source>
        <dbReference type="SMART" id="SM00739"/>
    </source>
</evidence>
<comment type="function">
    <text evidence="5">One of the proteins that surrounds the polypeptide exit tunnel on the outside of the subunit.</text>
</comment>
<dbReference type="Proteomes" id="UP000595618">
    <property type="component" value="Chromosome"/>
</dbReference>
<sequence length="102" mass="11149">MKIKKGDQVQIISGNDKGKKGKVIAVLPQERKIVVEGVNIKKKHVRPRSQGKKGELVKVPLPFSVSRAMLICGKCAKPTRAGLKINASRQKARVCKKCGGEF</sequence>
<dbReference type="CDD" id="cd06089">
    <property type="entry name" value="KOW_RPL26"/>
    <property type="match status" value="1"/>
</dbReference>
<evidence type="ECO:0000313" key="8">
    <source>
        <dbReference type="EMBL" id="QQG45768.1"/>
    </source>
</evidence>
<dbReference type="HAMAP" id="MF_01326_B">
    <property type="entry name" value="Ribosomal_uL24_B"/>
    <property type="match status" value="1"/>
</dbReference>
<evidence type="ECO:0000256" key="1">
    <source>
        <dbReference type="ARBA" id="ARBA00010618"/>
    </source>
</evidence>
<dbReference type="InterPro" id="IPR005825">
    <property type="entry name" value="Ribosomal_uL24_CS"/>
</dbReference>
<dbReference type="NCBIfam" id="TIGR01079">
    <property type="entry name" value="rplX_bact"/>
    <property type="match status" value="1"/>
</dbReference>
<comment type="subunit">
    <text evidence="5">Part of the 50S ribosomal subunit.</text>
</comment>
<dbReference type="InterPro" id="IPR014722">
    <property type="entry name" value="Rib_uL2_dom2"/>
</dbReference>
<dbReference type="PANTHER" id="PTHR12903">
    <property type="entry name" value="MITOCHONDRIAL RIBOSOMAL PROTEIN L24"/>
    <property type="match status" value="1"/>
</dbReference>
<evidence type="ECO:0000256" key="4">
    <source>
        <dbReference type="ARBA" id="ARBA00035206"/>
    </source>
</evidence>
<dbReference type="SUPFAM" id="SSF50104">
    <property type="entry name" value="Translation proteins SH3-like domain"/>
    <property type="match status" value="1"/>
</dbReference>
<protein>
    <recommendedName>
        <fullName evidence="4 5">Large ribosomal subunit protein uL24</fullName>
    </recommendedName>
</protein>
<reference evidence="8 9" key="1">
    <citation type="submission" date="2020-07" db="EMBL/GenBank/DDBJ databases">
        <title>Huge and variable diversity of episymbiotic CPR bacteria and DPANN archaea in groundwater ecosystems.</title>
        <authorList>
            <person name="He C.Y."/>
            <person name="Keren R."/>
            <person name="Whittaker M."/>
            <person name="Farag I.F."/>
            <person name="Doudna J."/>
            <person name="Cate J.H.D."/>
            <person name="Banfield J.F."/>
        </authorList>
    </citation>
    <scope>NUCLEOTIDE SEQUENCE [LARGE SCALE GENOMIC DNA]</scope>
    <source>
        <strain evidence="8">NC_groundwater_541_Ag_S-0.1um_46_50</strain>
    </source>
</reference>
<dbReference type="SMART" id="SM00739">
    <property type="entry name" value="KOW"/>
    <property type="match status" value="1"/>
</dbReference>
<dbReference type="Pfam" id="PF00467">
    <property type="entry name" value="KOW"/>
    <property type="match status" value="1"/>
</dbReference>
<evidence type="ECO:0000256" key="2">
    <source>
        <dbReference type="ARBA" id="ARBA00022980"/>
    </source>
</evidence>
<keyword evidence="5" id="KW-0699">rRNA-binding</keyword>
<accession>A0A7T5USK5</accession>